<feature type="domain" description="FAD/NAD(P)-binding" evidence="11">
    <location>
        <begin position="387"/>
        <end position="623"/>
    </location>
</feature>
<dbReference type="CDD" id="cd02803">
    <property type="entry name" value="OYE_like_FMN_family"/>
    <property type="match status" value="1"/>
</dbReference>
<dbReference type="AlphaFoldDB" id="A0AAE4F306"/>
<evidence type="ECO:0000256" key="7">
    <source>
        <dbReference type="ARBA" id="ARBA00023002"/>
    </source>
</evidence>
<organism evidence="12 13">
    <name type="scientific">Haloarcula terrestris</name>
    <dbReference type="NCBI Taxonomy" id="2950533"/>
    <lineage>
        <taxon>Archaea</taxon>
        <taxon>Methanobacteriati</taxon>
        <taxon>Methanobacteriota</taxon>
        <taxon>Stenosarchaea group</taxon>
        <taxon>Halobacteria</taxon>
        <taxon>Halobacteriales</taxon>
        <taxon>Haloarculaceae</taxon>
        <taxon>Haloarcula</taxon>
    </lineage>
</organism>
<evidence type="ECO:0000256" key="8">
    <source>
        <dbReference type="ARBA" id="ARBA00023004"/>
    </source>
</evidence>
<keyword evidence="8" id="KW-0408">Iron</keyword>
<evidence type="ECO:0000256" key="5">
    <source>
        <dbReference type="ARBA" id="ARBA00022643"/>
    </source>
</evidence>
<evidence type="ECO:0000313" key="13">
    <source>
        <dbReference type="Proteomes" id="UP001253439"/>
    </source>
</evidence>
<dbReference type="Gene3D" id="3.40.50.720">
    <property type="entry name" value="NAD(P)-binding Rossmann-like Domain"/>
    <property type="match status" value="1"/>
</dbReference>
<dbReference type="Pfam" id="PF07992">
    <property type="entry name" value="Pyr_redox_2"/>
    <property type="match status" value="1"/>
</dbReference>
<evidence type="ECO:0000256" key="4">
    <source>
        <dbReference type="ARBA" id="ARBA00022630"/>
    </source>
</evidence>
<dbReference type="InterPro" id="IPR001155">
    <property type="entry name" value="OxRdtase_FMN_N"/>
</dbReference>
<dbReference type="GO" id="GO:0016491">
    <property type="term" value="F:oxidoreductase activity"/>
    <property type="evidence" value="ECO:0007669"/>
    <property type="project" value="UniProtKB-KW"/>
</dbReference>
<name>A0AAE4F306_9EURY</name>
<dbReference type="GO" id="GO:0010181">
    <property type="term" value="F:FMN binding"/>
    <property type="evidence" value="ECO:0007669"/>
    <property type="project" value="InterPro"/>
</dbReference>
<evidence type="ECO:0000259" key="10">
    <source>
        <dbReference type="Pfam" id="PF00724"/>
    </source>
</evidence>
<dbReference type="SUPFAM" id="SSF51395">
    <property type="entry name" value="FMN-linked oxidoreductases"/>
    <property type="match status" value="1"/>
</dbReference>
<evidence type="ECO:0000256" key="2">
    <source>
        <dbReference type="ARBA" id="ARBA00001966"/>
    </source>
</evidence>
<dbReference type="Proteomes" id="UP001253439">
    <property type="component" value="Unassembled WGS sequence"/>
</dbReference>
<gene>
    <name evidence="12" type="ORF">NDI54_18650</name>
</gene>
<keyword evidence="7" id="KW-0560">Oxidoreductase</keyword>
<protein>
    <submittedName>
        <fullName evidence="12">FAD-dependent oxidoreductase</fullName>
    </submittedName>
</protein>
<keyword evidence="5" id="KW-0288">FMN</keyword>
<dbReference type="EMBL" id="JAMQOM010000013">
    <property type="protein sequence ID" value="MDS0223366.1"/>
    <property type="molecule type" value="Genomic_DNA"/>
</dbReference>
<evidence type="ECO:0000313" key="12">
    <source>
        <dbReference type="EMBL" id="MDS0223366.1"/>
    </source>
</evidence>
<dbReference type="InterPro" id="IPR036188">
    <property type="entry name" value="FAD/NAD-bd_sf"/>
</dbReference>
<evidence type="ECO:0000256" key="9">
    <source>
        <dbReference type="ARBA" id="ARBA00023014"/>
    </source>
</evidence>
<comment type="cofactor">
    <cofactor evidence="1">
        <name>FMN</name>
        <dbReference type="ChEBI" id="CHEBI:58210"/>
    </cofactor>
</comment>
<evidence type="ECO:0000256" key="3">
    <source>
        <dbReference type="ARBA" id="ARBA00011048"/>
    </source>
</evidence>
<dbReference type="Gene3D" id="3.20.20.70">
    <property type="entry name" value="Aldolase class I"/>
    <property type="match status" value="1"/>
</dbReference>
<dbReference type="GO" id="GO:0051536">
    <property type="term" value="F:iron-sulfur cluster binding"/>
    <property type="evidence" value="ECO:0007669"/>
    <property type="project" value="UniProtKB-KW"/>
</dbReference>
<dbReference type="Gene3D" id="3.50.50.60">
    <property type="entry name" value="FAD/NAD(P)-binding domain"/>
    <property type="match status" value="1"/>
</dbReference>
<evidence type="ECO:0000256" key="1">
    <source>
        <dbReference type="ARBA" id="ARBA00001917"/>
    </source>
</evidence>
<dbReference type="InterPro" id="IPR013785">
    <property type="entry name" value="Aldolase_TIM"/>
</dbReference>
<dbReference type="InterPro" id="IPR023753">
    <property type="entry name" value="FAD/NAD-binding_dom"/>
</dbReference>
<dbReference type="InterPro" id="IPR051793">
    <property type="entry name" value="NADH:flavin_oxidoreductase"/>
</dbReference>
<comment type="cofactor">
    <cofactor evidence="2">
        <name>[4Fe-4S] cluster</name>
        <dbReference type="ChEBI" id="CHEBI:49883"/>
    </cofactor>
</comment>
<evidence type="ECO:0000259" key="11">
    <source>
        <dbReference type="Pfam" id="PF07992"/>
    </source>
</evidence>
<proteinExistence type="inferred from homology"/>
<keyword evidence="4" id="KW-0285">Flavoprotein</keyword>
<dbReference type="PANTHER" id="PTHR42917:SF2">
    <property type="entry name" value="2,4-DIENOYL-COA REDUCTASE [(2E)-ENOYL-COA-PRODUCING]"/>
    <property type="match status" value="1"/>
</dbReference>
<evidence type="ECO:0000256" key="6">
    <source>
        <dbReference type="ARBA" id="ARBA00022723"/>
    </source>
</evidence>
<dbReference type="SUPFAM" id="SSF51905">
    <property type="entry name" value="FAD/NAD(P)-binding domain"/>
    <property type="match status" value="1"/>
</dbReference>
<comment type="similarity">
    <text evidence="3">In the N-terminal section; belongs to the NADH:flavin oxidoreductase/NADH oxidase family.</text>
</comment>
<dbReference type="Pfam" id="PF00724">
    <property type="entry name" value="Oxidored_FMN"/>
    <property type="match status" value="1"/>
</dbReference>
<dbReference type="PRINTS" id="PR00469">
    <property type="entry name" value="PNDRDTASEII"/>
</dbReference>
<sequence>MSHEFTHLFQPGRIGSTNIRNRLVMAPMGTNFASERGEVTDQLVEYYAERANGGTGLIILEVTAVDHPVSDTIANQLRIDDDSCIPGLARLTTRLHNHDAKVFVQLHHAGGQTTESKTGGIRPVVPSQAEQSYSAQNPRVLETEEVEDLVGAFVGGAKRARKAGFDGVELHGAHGYLLEQFMSSRTNSREDKYGGSLRGRMQFPLEIVEGIRDELSTDINLSFRMSADEFVEDGYGVKQSKQMAELLEEAGVDILHVSAGTYGSAPQTLEPMRFEEGWRSYLAAEIGSVVDIPTIAVGVVRQPETADKIIAEGKATFVAIGRGHISDPYFARKAKEGRLEELNRCIGCNIGCIGEGFMADKQMGCTINPAVGREREFAIRESAATPKDIIVVGAGPAGVQAAIRATDRGHDVMLYDAAERIGGQLHIAAQPPGKEKIQWYLEYLKEQLSHRAVECRLGERVDAELIRDSEPDTIVVATGARPRELDIPGVDQSHVVQAWDILRESVPVAGETAVIIGGGDVGCDVATYLAAQGTAVTIVEQTDRIAPDKERISRIDMLQQFDKNRRIDTKTGETVVSIEESAVVTTTESGIESTYETDTVVVAAGHESNNDLAMELEADPVEVYIVGDARESRNILRATHEGTEAGISIGSAYPMYSPRF</sequence>
<feature type="domain" description="NADH:flavin oxidoreductase/NADH oxidase N-terminal" evidence="10">
    <location>
        <begin position="8"/>
        <end position="339"/>
    </location>
</feature>
<comment type="caution">
    <text evidence="12">The sequence shown here is derived from an EMBL/GenBank/DDBJ whole genome shotgun (WGS) entry which is preliminary data.</text>
</comment>
<dbReference type="RefSeq" id="WP_310897929.1">
    <property type="nucleotide sequence ID" value="NZ_JAMQOM010000013.1"/>
</dbReference>
<dbReference type="GO" id="GO:0046872">
    <property type="term" value="F:metal ion binding"/>
    <property type="evidence" value="ECO:0007669"/>
    <property type="project" value="UniProtKB-KW"/>
</dbReference>
<accession>A0AAE4F306</accession>
<reference evidence="12 13" key="1">
    <citation type="submission" date="2022-06" db="EMBL/GenBank/DDBJ databases">
        <title>Haloarcula sp. a new haloarchaeum isolate from saline soil.</title>
        <authorList>
            <person name="Strakova D."/>
            <person name="Galisteo C."/>
            <person name="Sanchez-Porro C."/>
            <person name="Ventosa A."/>
        </authorList>
    </citation>
    <scope>NUCLEOTIDE SEQUENCE [LARGE SCALE GENOMIC DNA]</scope>
    <source>
        <strain evidence="12 13">S1AR25-5A</strain>
    </source>
</reference>
<dbReference type="PANTHER" id="PTHR42917">
    <property type="entry name" value="2,4-DIENOYL-COA REDUCTASE"/>
    <property type="match status" value="1"/>
</dbReference>
<keyword evidence="13" id="KW-1185">Reference proteome</keyword>
<keyword evidence="6" id="KW-0479">Metal-binding</keyword>
<keyword evidence="9" id="KW-0411">Iron-sulfur</keyword>
<dbReference type="PRINTS" id="PR00368">
    <property type="entry name" value="FADPNR"/>
</dbReference>